<accession>A0AA39XAF8</accession>
<feature type="compositionally biased region" description="Low complexity" evidence="9">
    <location>
        <begin position="143"/>
        <end position="152"/>
    </location>
</feature>
<evidence type="ECO:0000256" key="1">
    <source>
        <dbReference type="ARBA" id="ARBA00004123"/>
    </source>
</evidence>
<evidence type="ECO:0000256" key="5">
    <source>
        <dbReference type="ARBA" id="ARBA00022491"/>
    </source>
</evidence>
<comment type="subcellular location">
    <subcellularLocation>
        <location evidence="2">Cytoplasm</location>
    </subcellularLocation>
    <subcellularLocation>
        <location evidence="1">Nucleus</location>
    </subcellularLocation>
</comment>
<protein>
    <recommendedName>
        <fullName evidence="12">Cyclin-dependent kinase</fullName>
    </recommendedName>
</protein>
<comment type="caution">
    <text evidence="10">The sequence shown here is derived from an EMBL/GenBank/DDBJ whole genome shotgun (WGS) entry which is preliminary data.</text>
</comment>
<dbReference type="Pfam" id="PF08528">
    <property type="entry name" value="Whi5"/>
    <property type="match status" value="1"/>
</dbReference>
<evidence type="ECO:0000256" key="8">
    <source>
        <dbReference type="ARBA" id="ARBA00023242"/>
    </source>
</evidence>
<feature type="compositionally biased region" description="Basic and acidic residues" evidence="9">
    <location>
        <begin position="111"/>
        <end position="127"/>
    </location>
</feature>
<feature type="compositionally biased region" description="Low complexity" evidence="9">
    <location>
        <begin position="50"/>
        <end position="73"/>
    </location>
</feature>
<evidence type="ECO:0000256" key="3">
    <source>
        <dbReference type="ARBA" id="ARBA00006922"/>
    </source>
</evidence>
<feature type="compositionally biased region" description="Low complexity" evidence="9">
    <location>
        <begin position="333"/>
        <end position="347"/>
    </location>
</feature>
<sequence length="437" mass="45908">MDSSPTKRRVLGPLDPNASSPSSPMAQQPGFLKLTKPDAAAITARPPPSSGTTVASTTSISTTQSAVSAATTVDELPSPDPETRKRPLKMPPLRPGNDEDDDGLPAQKRPCLGDEDRTSGSHDEMIARKRSSPVKGDPEEESQSQSQSQSPSRYSGGDLSRQRSASPAASSIFDSSAMLSTSQDTTITEPDAELLLQATAAAAAATTAAGPPVRRRTGSRLTREEAREKAEILRLRLGLANYKVRTGQTDVPLERLQMRRLSGSGGTYPSATTTSLPPLRSSAGVQASQSSPLDRQSYTGSSSSSSSSRRPLPSAPTPGVRSDEAELARRRQQQQQQQRAQERSAAGVEEEMVDDDDDGDVNGNANGGTRRKNGSGSGEGEGEGPLSPALPRLPLPRQPPAEEDAPPPSQRRNIAEEEMDEDGGGGAASGLLSLSRG</sequence>
<evidence type="ECO:0000313" key="10">
    <source>
        <dbReference type="EMBL" id="KAK0629832.1"/>
    </source>
</evidence>
<evidence type="ECO:0000256" key="7">
    <source>
        <dbReference type="ARBA" id="ARBA00023163"/>
    </source>
</evidence>
<dbReference type="AlphaFoldDB" id="A0AA39XAF8"/>
<feature type="compositionally biased region" description="Basic residues" evidence="9">
    <location>
        <begin position="1"/>
        <end position="10"/>
    </location>
</feature>
<evidence type="ECO:0000313" key="11">
    <source>
        <dbReference type="Proteomes" id="UP001174934"/>
    </source>
</evidence>
<evidence type="ECO:0000256" key="9">
    <source>
        <dbReference type="SAM" id="MobiDB-lite"/>
    </source>
</evidence>
<reference evidence="10" key="1">
    <citation type="submission" date="2023-06" db="EMBL/GenBank/DDBJ databases">
        <title>Genome-scale phylogeny and comparative genomics of the fungal order Sordariales.</title>
        <authorList>
            <consortium name="Lawrence Berkeley National Laboratory"/>
            <person name="Hensen N."/>
            <person name="Bonometti L."/>
            <person name="Westerberg I."/>
            <person name="Brannstrom I.O."/>
            <person name="Guillou S."/>
            <person name="Cros-Aarteil S."/>
            <person name="Calhoun S."/>
            <person name="Haridas S."/>
            <person name="Kuo A."/>
            <person name="Mondo S."/>
            <person name="Pangilinan J."/>
            <person name="Riley R."/>
            <person name="LaButti K."/>
            <person name="Andreopoulos B."/>
            <person name="Lipzen A."/>
            <person name="Chen C."/>
            <person name="Yanf M."/>
            <person name="Daum C."/>
            <person name="Ng V."/>
            <person name="Clum A."/>
            <person name="Steindorff A."/>
            <person name="Ohm R."/>
            <person name="Martin F."/>
            <person name="Silar P."/>
            <person name="Natvig D."/>
            <person name="Lalanne C."/>
            <person name="Gautier V."/>
            <person name="Ament-velasquez S.L."/>
            <person name="Kruys A."/>
            <person name="Hutchinson M.I."/>
            <person name="Powell A.J."/>
            <person name="Barry K."/>
            <person name="Miller A.N."/>
            <person name="Grigoriev I.V."/>
            <person name="Debuchy R."/>
            <person name="Gladieux P."/>
            <person name="Thoren M.H."/>
            <person name="Johannesson H."/>
        </authorList>
    </citation>
    <scope>NUCLEOTIDE SEQUENCE</scope>
    <source>
        <strain evidence="10">SMH3391-2</strain>
    </source>
</reference>
<feature type="compositionally biased region" description="Low complexity" evidence="9">
    <location>
        <begin position="16"/>
        <end position="29"/>
    </location>
</feature>
<keyword evidence="11" id="KW-1185">Reference proteome</keyword>
<feature type="compositionally biased region" description="Polar residues" evidence="9">
    <location>
        <begin position="172"/>
        <end position="186"/>
    </location>
</feature>
<evidence type="ECO:0000256" key="6">
    <source>
        <dbReference type="ARBA" id="ARBA00023015"/>
    </source>
</evidence>
<evidence type="ECO:0008006" key="12">
    <source>
        <dbReference type="Google" id="ProtNLM"/>
    </source>
</evidence>
<dbReference type="GO" id="GO:0005634">
    <property type="term" value="C:nucleus"/>
    <property type="evidence" value="ECO:0007669"/>
    <property type="project" value="UniProtKB-SubCell"/>
</dbReference>
<keyword evidence="6" id="KW-0805">Transcription regulation</keyword>
<evidence type="ECO:0000256" key="2">
    <source>
        <dbReference type="ARBA" id="ARBA00004496"/>
    </source>
</evidence>
<keyword evidence="4" id="KW-0963">Cytoplasm</keyword>
<feature type="compositionally biased region" description="Polar residues" evidence="9">
    <location>
        <begin position="267"/>
        <end position="276"/>
    </location>
</feature>
<dbReference type="EMBL" id="JAULSR010000002">
    <property type="protein sequence ID" value="KAK0629832.1"/>
    <property type="molecule type" value="Genomic_DNA"/>
</dbReference>
<keyword evidence="7" id="KW-0804">Transcription</keyword>
<feature type="region of interest" description="Disordered" evidence="9">
    <location>
        <begin position="1"/>
        <end position="186"/>
    </location>
</feature>
<evidence type="ECO:0000256" key="4">
    <source>
        <dbReference type="ARBA" id="ARBA00022490"/>
    </source>
</evidence>
<keyword evidence="8" id="KW-0539">Nucleus</keyword>
<feature type="compositionally biased region" description="Polar residues" evidence="9">
    <location>
        <begin position="283"/>
        <end position="300"/>
    </location>
</feature>
<feature type="region of interest" description="Disordered" evidence="9">
    <location>
        <begin position="201"/>
        <end position="228"/>
    </location>
</feature>
<dbReference type="GO" id="GO:0005737">
    <property type="term" value="C:cytoplasm"/>
    <property type="evidence" value="ECO:0007669"/>
    <property type="project" value="UniProtKB-SubCell"/>
</dbReference>
<proteinExistence type="inferred from homology"/>
<dbReference type="Proteomes" id="UP001174934">
    <property type="component" value="Unassembled WGS sequence"/>
</dbReference>
<comment type="similarity">
    <text evidence="3">Belongs to the WHI5/NRM1 family.</text>
</comment>
<feature type="region of interest" description="Disordered" evidence="9">
    <location>
        <begin position="260"/>
        <end position="437"/>
    </location>
</feature>
<dbReference type="InterPro" id="IPR013734">
    <property type="entry name" value="TF_Nrm1/Whi5"/>
</dbReference>
<feature type="compositionally biased region" description="Acidic residues" evidence="9">
    <location>
        <begin position="348"/>
        <end position="360"/>
    </location>
</feature>
<gene>
    <name evidence="10" type="ORF">B0T17DRAFT_200416</name>
</gene>
<name>A0AA39XAF8_9PEZI</name>
<keyword evidence="5" id="KW-0678">Repressor</keyword>
<organism evidence="10 11">
    <name type="scientific">Bombardia bombarda</name>
    <dbReference type="NCBI Taxonomy" id="252184"/>
    <lineage>
        <taxon>Eukaryota</taxon>
        <taxon>Fungi</taxon>
        <taxon>Dikarya</taxon>
        <taxon>Ascomycota</taxon>
        <taxon>Pezizomycotina</taxon>
        <taxon>Sordariomycetes</taxon>
        <taxon>Sordariomycetidae</taxon>
        <taxon>Sordariales</taxon>
        <taxon>Lasiosphaeriaceae</taxon>
        <taxon>Bombardia</taxon>
    </lineage>
</organism>